<dbReference type="CDD" id="cd05259">
    <property type="entry name" value="PCBER_SDR_a"/>
    <property type="match status" value="1"/>
</dbReference>
<dbReference type="Pfam" id="PF05368">
    <property type="entry name" value="NmrA"/>
    <property type="match status" value="1"/>
</dbReference>
<keyword evidence="2" id="KW-0560">Oxidoreductase</keyword>
<evidence type="ECO:0000256" key="2">
    <source>
        <dbReference type="ARBA" id="ARBA00023002"/>
    </source>
</evidence>
<protein>
    <submittedName>
        <fullName evidence="4">Isoflavone reductase family protein-like protein CipA</fullName>
    </submittedName>
</protein>
<dbReference type="OrthoDB" id="9984533at2759"/>
<gene>
    <name evidence="4" type="ORF">K504DRAFT_426963</name>
</gene>
<accession>A0A6G1KIV2</accession>
<dbReference type="InterPro" id="IPR051609">
    <property type="entry name" value="NmrA/Isoflavone_reductase-like"/>
</dbReference>
<dbReference type="PANTHER" id="PTHR47706">
    <property type="entry name" value="NMRA-LIKE FAMILY PROTEIN"/>
    <property type="match status" value="1"/>
</dbReference>
<keyword evidence="5" id="KW-1185">Reference proteome</keyword>
<evidence type="ECO:0000313" key="4">
    <source>
        <dbReference type="EMBL" id="KAF2712553.1"/>
    </source>
</evidence>
<sequence>MSSSEIKNVTIIGAGGNLGPTILKTLLEESSFNVTVLSREGSSSTFPEGVKVVRANYQDTNSLTSALKGADAVLSFVGSTALGDQNKLIDAAIAAGVKRFLPSEYGSDVTNEKLAALVPIFAPKIATIDYLKSKESEISWSSIITGGFFDWGIKVTFFGFNSQTKTATLIDGGNSKFVATNLRQIGRSIIKTLEKADETKNKYIYVSSFVTSQQEILAAAEKVTGEKWTVNNVVGQELLEAGNAKLAKLDFSGVGDLLRATAFGNFGVADFSAKLWNDKLGLPKEDFEESVKTSLSGKLVGEQ</sequence>
<dbReference type="InterPro" id="IPR036291">
    <property type="entry name" value="NAD(P)-bd_dom_sf"/>
</dbReference>
<name>A0A6G1KIV2_9PLEO</name>
<evidence type="ECO:0000313" key="5">
    <source>
        <dbReference type="Proteomes" id="UP000799428"/>
    </source>
</evidence>
<dbReference type="EMBL" id="MU005766">
    <property type="protein sequence ID" value="KAF2712553.1"/>
    <property type="molecule type" value="Genomic_DNA"/>
</dbReference>
<dbReference type="Gene3D" id="3.90.25.10">
    <property type="entry name" value="UDP-galactose 4-epimerase, domain 1"/>
    <property type="match status" value="1"/>
</dbReference>
<keyword evidence="1" id="KW-0521">NADP</keyword>
<dbReference type="SUPFAM" id="SSF51735">
    <property type="entry name" value="NAD(P)-binding Rossmann-fold domains"/>
    <property type="match status" value="1"/>
</dbReference>
<feature type="domain" description="NmrA-like" evidence="3">
    <location>
        <begin position="7"/>
        <end position="239"/>
    </location>
</feature>
<dbReference type="Proteomes" id="UP000799428">
    <property type="component" value="Unassembled WGS sequence"/>
</dbReference>
<organism evidence="4 5">
    <name type="scientific">Pleomassaria siparia CBS 279.74</name>
    <dbReference type="NCBI Taxonomy" id="1314801"/>
    <lineage>
        <taxon>Eukaryota</taxon>
        <taxon>Fungi</taxon>
        <taxon>Dikarya</taxon>
        <taxon>Ascomycota</taxon>
        <taxon>Pezizomycotina</taxon>
        <taxon>Dothideomycetes</taxon>
        <taxon>Pleosporomycetidae</taxon>
        <taxon>Pleosporales</taxon>
        <taxon>Pleomassariaceae</taxon>
        <taxon>Pleomassaria</taxon>
    </lineage>
</organism>
<dbReference type="Gene3D" id="3.40.50.720">
    <property type="entry name" value="NAD(P)-binding Rossmann-like Domain"/>
    <property type="match status" value="1"/>
</dbReference>
<dbReference type="AlphaFoldDB" id="A0A6G1KIV2"/>
<proteinExistence type="predicted"/>
<dbReference type="InterPro" id="IPR008030">
    <property type="entry name" value="NmrA-like"/>
</dbReference>
<dbReference type="GO" id="GO:0016491">
    <property type="term" value="F:oxidoreductase activity"/>
    <property type="evidence" value="ECO:0007669"/>
    <property type="project" value="UniProtKB-KW"/>
</dbReference>
<dbReference type="PANTHER" id="PTHR47706:SF10">
    <property type="entry name" value="NMRA-LIKE DOMAIN-CONTAINING PROTEIN"/>
    <property type="match status" value="1"/>
</dbReference>
<dbReference type="InterPro" id="IPR045312">
    <property type="entry name" value="PCBER-like"/>
</dbReference>
<evidence type="ECO:0000256" key="1">
    <source>
        <dbReference type="ARBA" id="ARBA00022857"/>
    </source>
</evidence>
<reference evidence="4" key="1">
    <citation type="journal article" date="2020" name="Stud. Mycol.">
        <title>101 Dothideomycetes genomes: a test case for predicting lifestyles and emergence of pathogens.</title>
        <authorList>
            <person name="Haridas S."/>
            <person name="Albert R."/>
            <person name="Binder M."/>
            <person name="Bloem J."/>
            <person name="Labutti K."/>
            <person name="Salamov A."/>
            <person name="Andreopoulos B."/>
            <person name="Baker S."/>
            <person name="Barry K."/>
            <person name="Bills G."/>
            <person name="Bluhm B."/>
            <person name="Cannon C."/>
            <person name="Castanera R."/>
            <person name="Culley D."/>
            <person name="Daum C."/>
            <person name="Ezra D."/>
            <person name="Gonzalez J."/>
            <person name="Henrissat B."/>
            <person name="Kuo A."/>
            <person name="Liang C."/>
            <person name="Lipzen A."/>
            <person name="Lutzoni F."/>
            <person name="Magnuson J."/>
            <person name="Mondo S."/>
            <person name="Nolan M."/>
            <person name="Ohm R."/>
            <person name="Pangilinan J."/>
            <person name="Park H.-J."/>
            <person name="Ramirez L."/>
            <person name="Alfaro M."/>
            <person name="Sun H."/>
            <person name="Tritt A."/>
            <person name="Yoshinaga Y."/>
            <person name="Zwiers L.-H."/>
            <person name="Turgeon B."/>
            <person name="Goodwin S."/>
            <person name="Spatafora J."/>
            <person name="Crous P."/>
            <person name="Grigoriev I."/>
        </authorList>
    </citation>
    <scope>NUCLEOTIDE SEQUENCE</scope>
    <source>
        <strain evidence="4">CBS 279.74</strain>
    </source>
</reference>
<evidence type="ECO:0000259" key="3">
    <source>
        <dbReference type="Pfam" id="PF05368"/>
    </source>
</evidence>